<name>A0ABS9BJ72_9BACT</name>
<dbReference type="EMBL" id="JAKEVY010000003">
    <property type="protein sequence ID" value="MCF1715249.1"/>
    <property type="molecule type" value="Genomic_DNA"/>
</dbReference>
<comment type="caution">
    <text evidence="1">The sequence shown here is derived from an EMBL/GenBank/DDBJ whole genome shotgun (WGS) entry which is preliminary data.</text>
</comment>
<reference evidence="1 2" key="1">
    <citation type="submission" date="2022-01" db="EMBL/GenBank/DDBJ databases">
        <title>Flavihumibacter sp. nov., isolated from sediment of a river.</title>
        <authorList>
            <person name="Liu H."/>
        </authorList>
    </citation>
    <scope>NUCLEOTIDE SEQUENCE [LARGE SCALE GENOMIC DNA]</scope>
    <source>
        <strain evidence="1 2">RY-1</strain>
    </source>
</reference>
<gene>
    <name evidence="1" type="ORF">L0U88_11485</name>
</gene>
<accession>A0ABS9BJ72</accession>
<sequence length="141" mass="16498">MSETSYTQFEQVLHYFRQMDLVLLDLILDEHRTYQSMHRKKFLSMLGTVFQIFKKKGNTQLLVYPGTCANDTCSGCLPDMIGYCFIGESTPHYLAMIFEVKDGRVLDMFECTDMQHEQAVPGKQYRIRIDPMIFNQDESED</sequence>
<evidence type="ECO:0000313" key="2">
    <source>
        <dbReference type="Proteomes" id="UP001200145"/>
    </source>
</evidence>
<dbReference type="RefSeq" id="WP_234866205.1">
    <property type="nucleotide sequence ID" value="NZ_JAKEVY010000003.1"/>
</dbReference>
<dbReference type="Proteomes" id="UP001200145">
    <property type="component" value="Unassembled WGS sequence"/>
</dbReference>
<keyword evidence="2" id="KW-1185">Reference proteome</keyword>
<organism evidence="1 2">
    <name type="scientific">Flavihumibacter fluminis</name>
    <dbReference type="NCBI Taxonomy" id="2909236"/>
    <lineage>
        <taxon>Bacteria</taxon>
        <taxon>Pseudomonadati</taxon>
        <taxon>Bacteroidota</taxon>
        <taxon>Chitinophagia</taxon>
        <taxon>Chitinophagales</taxon>
        <taxon>Chitinophagaceae</taxon>
        <taxon>Flavihumibacter</taxon>
    </lineage>
</organism>
<proteinExistence type="predicted"/>
<protein>
    <submittedName>
        <fullName evidence="1">Uncharacterized protein</fullName>
    </submittedName>
</protein>
<evidence type="ECO:0000313" key="1">
    <source>
        <dbReference type="EMBL" id="MCF1715249.1"/>
    </source>
</evidence>